<dbReference type="PROSITE" id="PS50966">
    <property type="entry name" value="ZF_SWIM"/>
    <property type="match status" value="1"/>
</dbReference>
<dbReference type="PANTHER" id="PTHR47526:SF3">
    <property type="entry name" value="PHD-TYPE DOMAIN-CONTAINING PROTEIN"/>
    <property type="match status" value="1"/>
</dbReference>
<feature type="region of interest" description="Disordered" evidence="2">
    <location>
        <begin position="179"/>
        <end position="202"/>
    </location>
</feature>
<dbReference type="GO" id="GO:0008270">
    <property type="term" value="F:zinc ion binding"/>
    <property type="evidence" value="ECO:0007669"/>
    <property type="project" value="UniProtKB-KW"/>
</dbReference>
<dbReference type="Proteomes" id="UP000823561">
    <property type="component" value="Chromosome 8"/>
</dbReference>
<evidence type="ECO:0000313" key="5">
    <source>
        <dbReference type="Proteomes" id="UP000823561"/>
    </source>
</evidence>
<feature type="domain" description="SWIM-type" evidence="3">
    <location>
        <begin position="105"/>
        <end position="141"/>
    </location>
</feature>
<dbReference type="AlphaFoldDB" id="A0AAV6GQ46"/>
<evidence type="ECO:0000256" key="2">
    <source>
        <dbReference type="SAM" id="MobiDB-lite"/>
    </source>
</evidence>
<keyword evidence="5" id="KW-1185">Reference proteome</keyword>
<dbReference type="PANTHER" id="PTHR47526">
    <property type="entry name" value="ATP-DEPENDENT DNA HELICASE"/>
    <property type="match status" value="1"/>
</dbReference>
<feature type="non-terminal residue" evidence="4">
    <location>
        <position position="202"/>
    </location>
</feature>
<dbReference type="InterPro" id="IPR007527">
    <property type="entry name" value="Znf_SWIM"/>
</dbReference>
<reference evidence="4" key="1">
    <citation type="submission" date="2020-10" db="EMBL/GenBank/DDBJ databases">
        <title>Chromosome-scale genome assembly of the Allis shad, Alosa alosa.</title>
        <authorList>
            <person name="Margot Z."/>
            <person name="Christophe K."/>
            <person name="Cabau C."/>
            <person name="Louis A."/>
            <person name="Berthelot C."/>
            <person name="Parey E."/>
            <person name="Roest Crollius H."/>
            <person name="Montfort J."/>
            <person name="Robinson-Rechavi M."/>
            <person name="Bucao C."/>
            <person name="Bouchez O."/>
            <person name="Gislard M."/>
            <person name="Lluch J."/>
            <person name="Milhes M."/>
            <person name="Lampietro C."/>
            <person name="Lopez Roques C."/>
            <person name="Donnadieu C."/>
            <person name="Braasch I."/>
            <person name="Desvignes T."/>
            <person name="Postlethwait J."/>
            <person name="Bobe J."/>
            <person name="Guiguen Y."/>
        </authorList>
    </citation>
    <scope>NUCLEOTIDE SEQUENCE</scope>
    <source>
        <strain evidence="4">M-15738</strain>
        <tissue evidence="4">Blood</tissue>
    </source>
</reference>
<accession>A0AAV6GQ46</accession>
<keyword evidence="1" id="KW-0862">Zinc</keyword>
<evidence type="ECO:0000259" key="3">
    <source>
        <dbReference type="PROSITE" id="PS50966"/>
    </source>
</evidence>
<evidence type="ECO:0000313" key="4">
    <source>
        <dbReference type="EMBL" id="KAG5277298.1"/>
    </source>
</evidence>
<keyword evidence="1" id="KW-0479">Metal-binding</keyword>
<organism evidence="4 5">
    <name type="scientific">Alosa alosa</name>
    <name type="common">allis shad</name>
    <dbReference type="NCBI Taxonomy" id="278164"/>
    <lineage>
        <taxon>Eukaryota</taxon>
        <taxon>Metazoa</taxon>
        <taxon>Chordata</taxon>
        <taxon>Craniata</taxon>
        <taxon>Vertebrata</taxon>
        <taxon>Euteleostomi</taxon>
        <taxon>Actinopterygii</taxon>
        <taxon>Neopterygii</taxon>
        <taxon>Teleostei</taxon>
        <taxon>Clupei</taxon>
        <taxon>Clupeiformes</taxon>
        <taxon>Clupeoidei</taxon>
        <taxon>Clupeidae</taxon>
        <taxon>Alosa</taxon>
    </lineage>
</organism>
<gene>
    <name evidence="4" type="ORF">AALO_G00115930</name>
</gene>
<evidence type="ECO:0000256" key="1">
    <source>
        <dbReference type="PROSITE-ProRule" id="PRU00325"/>
    </source>
</evidence>
<protein>
    <recommendedName>
        <fullName evidence="3">SWIM-type domain-containing protein</fullName>
    </recommendedName>
</protein>
<name>A0AAV6GQ46_9TELE</name>
<proteinExistence type="predicted"/>
<keyword evidence="1" id="KW-0863">Zinc-finger</keyword>
<comment type="caution">
    <text evidence="4">The sequence shown here is derived from an EMBL/GenBank/DDBJ whole genome shotgun (WGS) entry which is preliminary data.</text>
</comment>
<sequence>MLAWDHGSTTFTGDGVILPHPNSVQNWEDNMTTWPSITYSKICSYFVQSLAIDGKAMDNLKASEAYQYLHSNKVGCVMSYKHDRFVYLKANVEPSQCLNNAWHIAWVLVTEAGEVKTAGCTCVAGPGRSCSHSAAILWKVENAVRQGKTGLACTDRQNQWNAGSKRNAGQRKMKYVRFKRHNRKDLYQPPPTSQPSSTTPEP</sequence>
<dbReference type="EMBL" id="JADWDJ010000008">
    <property type="protein sequence ID" value="KAG5277298.1"/>
    <property type="molecule type" value="Genomic_DNA"/>
</dbReference>